<reference evidence="14" key="1">
    <citation type="submission" date="2020-05" db="EMBL/GenBank/DDBJ databases">
        <authorList>
            <person name="Chiriac C."/>
            <person name="Salcher M."/>
            <person name="Ghai R."/>
            <person name="Kavagutti S V."/>
        </authorList>
    </citation>
    <scope>NUCLEOTIDE SEQUENCE</scope>
</reference>
<evidence type="ECO:0000313" key="14">
    <source>
        <dbReference type="EMBL" id="CAB4906419.1"/>
    </source>
</evidence>
<dbReference type="PRINTS" id="PR00987">
    <property type="entry name" value="TRNASYNTHGLU"/>
</dbReference>
<evidence type="ECO:0000256" key="5">
    <source>
        <dbReference type="ARBA" id="ARBA00022840"/>
    </source>
</evidence>
<sequence length="472" mass="52837">MSSAPRFRFAPSPTGFFHVGGARTALYNWALAKRLGGTFVLRIEDTDEARNQPEWTQGIIDALAWIGVRQDDPTFEGPYFQSQYAGAHIEAAQRLFAEGKAYYCDLTSEQIQERSKTNGKQGYDGYSRDRGLEAGPGRVLRFRVPEGHTVVNDLVRGRVEFANETIEDFVLLRGNGSPMFLLANVVDDITMRVSHVVRAEEHLPNTPKQQMIWDALGQTPPVWAHVPVLVNEQRKKLSKRRDKVALEQFRDEGYLPEAMINYLMTLGWAPQGETEIVPWSTIERDFKLEDVNHSPAFFDLKKLAAFNGEYIRAMSADEFFEAAQPFLVGENIPWTPAQFDEAKFRAMAPLAQTRLVLMTELPMLVDFLFLDEPIIDEDSWNKTFGSTDGVEMLNDAIAALSTGLDWNHDSLKLCIEATGAARGLKLGKAQAPIRVAVTGRTIGPPLFEALELMGEAQVMKRLRAAAERLASA</sequence>
<dbReference type="InterPro" id="IPR045462">
    <property type="entry name" value="aa-tRNA-synth_I_cd-bd"/>
</dbReference>
<dbReference type="GO" id="GO:0004818">
    <property type="term" value="F:glutamate-tRNA ligase activity"/>
    <property type="evidence" value="ECO:0007669"/>
    <property type="project" value="UniProtKB-EC"/>
</dbReference>
<dbReference type="InterPro" id="IPR020751">
    <property type="entry name" value="aa-tRNA-synth_I_codon-bd_sub2"/>
</dbReference>
<evidence type="ECO:0000313" key="13">
    <source>
        <dbReference type="EMBL" id="CAB4878416.1"/>
    </source>
</evidence>
<keyword evidence="7" id="KW-0030">Aminoacyl-tRNA synthetase</keyword>
<dbReference type="CDD" id="cd00808">
    <property type="entry name" value="GluRS_core"/>
    <property type="match status" value="1"/>
</dbReference>
<dbReference type="Gene3D" id="3.40.50.620">
    <property type="entry name" value="HUPs"/>
    <property type="match status" value="1"/>
</dbReference>
<organism evidence="14">
    <name type="scientific">freshwater metagenome</name>
    <dbReference type="NCBI Taxonomy" id="449393"/>
    <lineage>
        <taxon>unclassified sequences</taxon>
        <taxon>metagenomes</taxon>
        <taxon>ecological metagenomes</taxon>
    </lineage>
</organism>
<dbReference type="HAMAP" id="MF_00022">
    <property type="entry name" value="Glu_tRNA_synth_type1"/>
    <property type="match status" value="1"/>
</dbReference>
<keyword evidence="5" id="KW-0067">ATP-binding</keyword>
<evidence type="ECO:0000259" key="10">
    <source>
        <dbReference type="Pfam" id="PF19269"/>
    </source>
</evidence>
<dbReference type="PANTHER" id="PTHR43311">
    <property type="entry name" value="GLUTAMATE--TRNA LIGASE"/>
    <property type="match status" value="1"/>
</dbReference>
<dbReference type="InterPro" id="IPR020058">
    <property type="entry name" value="Glu/Gln-tRNA-synth_Ib_cat-dom"/>
</dbReference>
<evidence type="ECO:0000313" key="12">
    <source>
        <dbReference type="EMBL" id="CAB4805506.1"/>
    </source>
</evidence>
<evidence type="ECO:0000256" key="7">
    <source>
        <dbReference type="ARBA" id="ARBA00023146"/>
    </source>
</evidence>
<dbReference type="InterPro" id="IPR000924">
    <property type="entry name" value="Glu/Gln-tRNA-synth"/>
</dbReference>
<dbReference type="EMBL" id="CAFAAL010000071">
    <property type="protein sequence ID" value="CAB4805506.1"/>
    <property type="molecule type" value="Genomic_DNA"/>
</dbReference>
<dbReference type="SUPFAM" id="SSF52374">
    <property type="entry name" value="Nucleotidylyl transferase"/>
    <property type="match status" value="1"/>
</dbReference>
<evidence type="ECO:0000256" key="8">
    <source>
        <dbReference type="ARBA" id="ARBA00030865"/>
    </source>
</evidence>
<dbReference type="EC" id="6.1.1.17" evidence="2"/>
<dbReference type="Pfam" id="PF19269">
    <property type="entry name" value="Anticodon_2"/>
    <property type="match status" value="1"/>
</dbReference>
<dbReference type="InterPro" id="IPR001412">
    <property type="entry name" value="aa-tRNA-synth_I_CS"/>
</dbReference>
<dbReference type="Pfam" id="PF00749">
    <property type="entry name" value="tRNA-synt_1c"/>
    <property type="match status" value="1"/>
</dbReference>
<feature type="domain" description="Glutamyl/glutaminyl-tRNA synthetase class Ib catalytic" evidence="9">
    <location>
        <begin position="6"/>
        <end position="304"/>
    </location>
</feature>
<proteinExistence type="inferred from homology"/>
<dbReference type="AlphaFoldDB" id="A0A6J7GSJ7"/>
<accession>A0A6J7GSJ7</accession>
<dbReference type="Gene3D" id="1.10.10.350">
    <property type="match status" value="1"/>
</dbReference>
<evidence type="ECO:0000256" key="1">
    <source>
        <dbReference type="ARBA" id="ARBA00007894"/>
    </source>
</evidence>
<evidence type="ECO:0000256" key="6">
    <source>
        <dbReference type="ARBA" id="ARBA00022917"/>
    </source>
</evidence>
<dbReference type="EMBL" id="CAEZYH010000087">
    <property type="protein sequence ID" value="CAB4728468.1"/>
    <property type="molecule type" value="Genomic_DNA"/>
</dbReference>
<keyword evidence="6" id="KW-0648">Protein biosynthesis</keyword>
<evidence type="ECO:0000259" key="9">
    <source>
        <dbReference type="Pfam" id="PF00749"/>
    </source>
</evidence>
<dbReference type="InterPro" id="IPR014729">
    <property type="entry name" value="Rossmann-like_a/b/a_fold"/>
</dbReference>
<dbReference type="GO" id="GO:0006424">
    <property type="term" value="P:glutamyl-tRNA aminoacylation"/>
    <property type="evidence" value="ECO:0007669"/>
    <property type="project" value="InterPro"/>
</dbReference>
<dbReference type="EMBL" id="CAFBLJ010000087">
    <property type="protein sequence ID" value="CAB4878416.1"/>
    <property type="molecule type" value="Genomic_DNA"/>
</dbReference>
<dbReference type="InterPro" id="IPR033910">
    <property type="entry name" value="GluRS_core"/>
</dbReference>
<name>A0A6J7GSJ7_9ZZZZ</name>
<dbReference type="EMBL" id="CAFBPS010000097">
    <property type="protein sequence ID" value="CAB5033096.1"/>
    <property type="molecule type" value="Genomic_DNA"/>
</dbReference>
<dbReference type="NCBIfam" id="TIGR00464">
    <property type="entry name" value="gltX_bact"/>
    <property type="match status" value="1"/>
</dbReference>
<feature type="domain" description="Aminoacyl-tRNA synthetase class I anticodon-binding" evidence="10">
    <location>
        <begin position="318"/>
        <end position="465"/>
    </location>
</feature>
<dbReference type="PANTHER" id="PTHR43311:SF2">
    <property type="entry name" value="GLUTAMATE--TRNA LIGASE, MITOCHONDRIAL-RELATED"/>
    <property type="match status" value="1"/>
</dbReference>
<dbReference type="InterPro" id="IPR049940">
    <property type="entry name" value="GluQ/Sye"/>
</dbReference>
<dbReference type="GO" id="GO:0005829">
    <property type="term" value="C:cytosol"/>
    <property type="evidence" value="ECO:0007669"/>
    <property type="project" value="TreeGrafter"/>
</dbReference>
<dbReference type="GO" id="GO:0000049">
    <property type="term" value="F:tRNA binding"/>
    <property type="evidence" value="ECO:0007669"/>
    <property type="project" value="InterPro"/>
</dbReference>
<evidence type="ECO:0000256" key="4">
    <source>
        <dbReference type="ARBA" id="ARBA00022741"/>
    </source>
</evidence>
<protein>
    <recommendedName>
        <fullName evidence="2">glutamate--tRNA ligase</fullName>
        <ecNumber evidence="2">6.1.1.17</ecNumber>
    </recommendedName>
    <alternativeName>
        <fullName evidence="8">Glutamyl-tRNA synthetase</fullName>
    </alternativeName>
</protein>
<keyword evidence="4" id="KW-0547">Nucleotide-binding</keyword>
<dbReference type="PROSITE" id="PS00178">
    <property type="entry name" value="AA_TRNA_LIGASE_I"/>
    <property type="match status" value="1"/>
</dbReference>
<evidence type="ECO:0000256" key="3">
    <source>
        <dbReference type="ARBA" id="ARBA00022598"/>
    </source>
</evidence>
<evidence type="ECO:0000313" key="15">
    <source>
        <dbReference type="EMBL" id="CAB5033096.1"/>
    </source>
</evidence>
<keyword evidence="3" id="KW-0436">Ligase</keyword>
<dbReference type="GO" id="GO:0008270">
    <property type="term" value="F:zinc ion binding"/>
    <property type="evidence" value="ECO:0007669"/>
    <property type="project" value="InterPro"/>
</dbReference>
<dbReference type="GO" id="GO:0005524">
    <property type="term" value="F:ATP binding"/>
    <property type="evidence" value="ECO:0007669"/>
    <property type="project" value="UniProtKB-KW"/>
</dbReference>
<comment type="similarity">
    <text evidence="1">Belongs to the class-I aminoacyl-tRNA synthetase family. Glutamate--tRNA ligase type 1 subfamily.</text>
</comment>
<evidence type="ECO:0000313" key="11">
    <source>
        <dbReference type="EMBL" id="CAB4728468.1"/>
    </source>
</evidence>
<dbReference type="InterPro" id="IPR004527">
    <property type="entry name" value="Glu-tRNA-ligase_bac/mito"/>
</dbReference>
<gene>
    <name evidence="11" type="ORF">UFOPK2658_01536</name>
    <name evidence="12" type="ORF">UFOPK3004_00912</name>
    <name evidence="13" type="ORF">UFOPK3304_01415</name>
    <name evidence="14" type="ORF">UFOPK3494_01236</name>
    <name evidence="15" type="ORF">UFOPK4134_01211</name>
</gene>
<dbReference type="SUPFAM" id="SSF48163">
    <property type="entry name" value="An anticodon-binding domain of class I aminoacyl-tRNA synthetases"/>
    <property type="match status" value="1"/>
</dbReference>
<dbReference type="InterPro" id="IPR008925">
    <property type="entry name" value="aa_tRNA-synth_I_cd-bd_sf"/>
</dbReference>
<dbReference type="EMBL" id="CAFBMF010000088">
    <property type="protein sequence ID" value="CAB4906419.1"/>
    <property type="molecule type" value="Genomic_DNA"/>
</dbReference>
<evidence type="ECO:0000256" key="2">
    <source>
        <dbReference type="ARBA" id="ARBA00012835"/>
    </source>
</evidence>